<accession>A0A553MP59</accession>
<evidence type="ECO:0000313" key="2">
    <source>
        <dbReference type="Proteomes" id="UP000316079"/>
    </source>
</evidence>
<evidence type="ECO:0000313" key="1">
    <source>
        <dbReference type="EMBL" id="TRY54960.1"/>
    </source>
</evidence>
<dbReference type="EMBL" id="SRMA01027336">
    <property type="protein sequence ID" value="TRY54960.1"/>
    <property type="molecule type" value="Genomic_DNA"/>
</dbReference>
<dbReference type="AlphaFoldDB" id="A0A553MP59"/>
<dbReference type="Proteomes" id="UP000316079">
    <property type="component" value="Unassembled WGS sequence"/>
</dbReference>
<proteinExistence type="predicted"/>
<name>A0A553MP59_9TELE</name>
<reference evidence="1 2" key="1">
    <citation type="journal article" date="2019" name="Sci. Data">
        <title>Hybrid genome assembly and annotation of Danionella translucida.</title>
        <authorList>
            <person name="Kadobianskyi M."/>
            <person name="Schulze L."/>
            <person name="Schuelke M."/>
            <person name="Judkewitz B."/>
        </authorList>
    </citation>
    <scope>NUCLEOTIDE SEQUENCE [LARGE SCALE GENOMIC DNA]</scope>
    <source>
        <strain evidence="1 2">Bolton</strain>
    </source>
</reference>
<organism evidence="1 2">
    <name type="scientific">Danionella cerebrum</name>
    <dbReference type="NCBI Taxonomy" id="2873325"/>
    <lineage>
        <taxon>Eukaryota</taxon>
        <taxon>Metazoa</taxon>
        <taxon>Chordata</taxon>
        <taxon>Craniata</taxon>
        <taxon>Vertebrata</taxon>
        <taxon>Euteleostomi</taxon>
        <taxon>Actinopterygii</taxon>
        <taxon>Neopterygii</taxon>
        <taxon>Teleostei</taxon>
        <taxon>Ostariophysi</taxon>
        <taxon>Cypriniformes</taxon>
        <taxon>Danionidae</taxon>
        <taxon>Danioninae</taxon>
        <taxon>Danionella</taxon>
    </lineage>
</organism>
<keyword evidence="2" id="KW-1185">Reference proteome</keyword>
<comment type="caution">
    <text evidence="1">The sequence shown here is derived from an EMBL/GenBank/DDBJ whole genome shotgun (WGS) entry which is preliminary data.</text>
</comment>
<feature type="non-terminal residue" evidence="1">
    <location>
        <position position="1"/>
    </location>
</feature>
<gene>
    <name evidence="1" type="ORF">DNTS_020723</name>
</gene>
<protein>
    <submittedName>
        <fullName evidence="1">Uncharacterized protein</fullName>
    </submittedName>
</protein>
<dbReference type="OrthoDB" id="245697at2759"/>
<sequence length="68" mass="7500">KSWLVIGGARAPESLLSPVQLLLRMKYQMRVDHECRDSEASTELPASLSVSISTINSSRKRKLSLSGN</sequence>